<feature type="transmembrane region" description="Helical" evidence="6">
    <location>
        <begin position="177"/>
        <end position="194"/>
    </location>
</feature>
<feature type="transmembrane region" description="Helical" evidence="6">
    <location>
        <begin position="135"/>
        <end position="157"/>
    </location>
</feature>
<feature type="transmembrane region" description="Helical" evidence="6">
    <location>
        <begin position="59"/>
        <end position="81"/>
    </location>
</feature>
<keyword evidence="4 6" id="KW-1133">Transmembrane helix</keyword>
<accession>A0ABR9XHZ9</accession>
<dbReference type="InterPro" id="IPR050833">
    <property type="entry name" value="Poly_Biosynth_Transport"/>
</dbReference>
<proteinExistence type="predicted"/>
<feature type="transmembrane region" description="Helical" evidence="6">
    <location>
        <begin position="215"/>
        <end position="232"/>
    </location>
</feature>
<keyword evidence="2" id="KW-1003">Cell membrane</keyword>
<evidence type="ECO:0000256" key="2">
    <source>
        <dbReference type="ARBA" id="ARBA00022475"/>
    </source>
</evidence>
<dbReference type="RefSeq" id="WP_194106157.1">
    <property type="nucleotide sequence ID" value="NZ_JADFFM010000001.1"/>
</dbReference>
<protein>
    <submittedName>
        <fullName evidence="7">Oligosaccharide flippase family protein</fullName>
    </submittedName>
</protein>
<dbReference type="InterPro" id="IPR002797">
    <property type="entry name" value="Polysacc_synth"/>
</dbReference>
<feature type="transmembrane region" description="Helical" evidence="6">
    <location>
        <begin position="362"/>
        <end position="384"/>
    </location>
</feature>
<dbReference type="Pfam" id="PF01943">
    <property type="entry name" value="Polysacc_synt"/>
    <property type="match status" value="1"/>
</dbReference>
<feature type="transmembrane region" description="Helical" evidence="6">
    <location>
        <begin position="456"/>
        <end position="472"/>
    </location>
</feature>
<evidence type="ECO:0000256" key="6">
    <source>
        <dbReference type="SAM" id="Phobius"/>
    </source>
</evidence>
<gene>
    <name evidence="7" type="ORF">IRJ18_10635</name>
</gene>
<keyword evidence="3 6" id="KW-0812">Transmembrane</keyword>
<evidence type="ECO:0000313" key="8">
    <source>
        <dbReference type="Proteomes" id="UP000632774"/>
    </source>
</evidence>
<comment type="caution">
    <text evidence="7">The sequence shown here is derived from an EMBL/GenBank/DDBJ whole genome shotgun (WGS) entry which is preliminary data.</text>
</comment>
<dbReference type="EMBL" id="JADFFM010000001">
    <property type="protein sequence ID" value="MBE9666817.1"/>
    <property type="molecule type" value="Genomic_DNA"/>
</dbReference>
<dbReference type="PANTHER" id="PTHR30250">
    <property type="entry name" value="PST FAMILY PREDICTED COLANIC ACID TRANSPORTER"/>
    <property type="match status" value="1"/>
</dbReference>
<comment type="subcellular location">
    <subcellularLocation>
        <location evidence="1">Cell membrane</location>
        <topology evidence="1">Multi-pass membrane protein</topology>
    </subcellularLocation>
</comment>
<evidence type="ECO:0000313" key="7">
    <source>
        <dbReference type="EMBL" id="MBE9666817.1"/>
    </source>
</evidence>
<feature type="transmembrane region" description="Helical" evidence="6">
    <location>
        <begin position="238"/>
        <end position="259"/>
    </location>
</feature>
<organism evidence="7 8">
    <name type="scientific">Mucilaginibacter boryungensis</name>
    <dbReference type="NCBI Taxonomy" id="768480"/>
    <lineage>
        <taxon>Bacteria</taxon>
        <taxon>Pseudomonadati</taxon>
        <taxon>Bacteroidota</taxon>
        <taxon>Sphingobacteriia</taxon>
        <taxon>Sphingobacteriales</taxon>
        <taxon>Sphingobacteriaceae</taxon>
        <taxon>Mucilaginibacter</taxon>
    </lineage>
</organism>
<keyword evidence="8" id="KW-1185">Reference proteome</keyword>
<reference evidence="7 8" key="1">
    <citation type="submission" date="2020-10" db="EMBL/GenBank/DDBJ databases">
        <title>Mucilaginibacter mali sp. nov., isolated from rhizosphere soil of apple orchard.</title>
        <authorList>
            <person name="Lee J.-S."/>
            <person name="Kim H.S."/>
            <person name="Kim J.-S."/>
        </authorList>
    </citation>
    <scope>NUCLEOTIDE SEQUENCE [LARGE SCALE GENOMIC DNA]</scope>
    <source>
        <strain evidence="7 8">KCTC 23157</strain>
    </source>
</reference>
<feature type="transmembrane region" description="Helical" evidence="6">
    <location>
        <begin position="430"/>
        <end position="450"/>
    </location>
</feature>
<evidence type="ECO:0000256" key="5">
    <source>
        <dbReference type="ARBA" id="ARBA00023136"/>
    </source>
</evidence>
<evidence type="ECO:0000256" key="1">
    <source>
        <dbReference type="ARBA" id="ARBA00004651"/>
    </source>
</evidence>
<evidence type="ECO:0000256" key="3">
    <source>
        <dbReference type="ARBA" id="ARBA00022692"/>
    </source>
</evidence>
<evidence type="ECO:0000256" key="4">
    <source>
        <dbReference type="ARBA" id="ARBA00022989"/>
    </source>
</evidence>
<keyword evidence="5 6" id="KW-0472">Membrane</keyword>
<feature type="transmembrane region" description="Helical" evidence="6">
    <location>
        <begin position="93"/>
        <end position="114"/>
    </location>
</feature>
<sequence length="502" mass="56572">MKTTIKTVRFIDFMAISVQQIGRAGVSTKHNDIKLQKVIKLLKGYINSLSGGKERTTAVNFNIIVSFVLRALSIIVSFLTISFSLKLLDTNKYGIWLAISSTVSWISILDIGLANGLRNKVAEYLAVKNYKEAKIAVSSTYAILFMIVVPILLLFGVFLKYAHWNSIFNTKLDERELLLTIAAVFIGLLMQFFLKPIASILQGDQKIYKSNLIQLLCNFIPLVPIIFFSKYLHGSMFALAIAQTVLPVVVLIAATVILFRTDYKHIRPSLKQVNLAKSKSLFGLSLAFFIVQIAWVFLYSTSELIITHEFGGSDVTLYNLLYKYFSTTGIILNIILTSYWSAFTNAFALFDFAWIKASIRSLVKIASIFLAITLLQLVLVVPVFKIWVGNKVHVPFILSCVMAIYFCVNLYTTLYSIVLNGTGKVKMQAIVSLITALLHVPVVLVFIRYFHWGLNSLVYASILWTVIQVLIWKKEINSALKKINKTPKEKIVVEPELVFDTK</sequence>
<feature type="transmembrane region" description="Helical" evidence="6">
    <location>
        <begin position="321"/>
        <end position="350"/>
    </location>
</feature>
<dbReference type="Proteomes" id="UP000632774">
    <property type="component" value="Unassembled WGS sequence"/>
</dbReference>
<feature type="transmembrane region" description="Helical" evidence="6">
    <location>
        <begin position="396"/>
        <end position="418"/>
    </location>
</feature>
<dbReference type="PANTHER" id="PTHR30250:SF11">
    <property type="entry name" value="O-ANTIGEN TRANSPORTER-RELATED"/>
    <property type="match status" value="1"/>
</dbReference>
<feature type="transmembrane region" description="Helical" evidence="6">
    <location>
        <begin position="280"/>
        <end position="301"/>
    </location>
</feature>
<name>A0ABR9XHZ9_9SPHI</name>